<keyword evidence="3" id="KW-1185">Reference proteome</keyword>
<proteinExistence type="predicted"/>
<sequence length="150" mass="15839">MFRVAWEDHMSSAWAEAGAAARVRAPRARVGTARNVDLRISFSCVVPGVVPCAHIRCVHRRFGAGAPPDGCGRKVFSGARIGAPDRGAGPESWTAPDPSGRAADPSAARPVTNTWHGRTACVDSAAPVRCGTLRYRTVLARVADEALPPE</sequence>
<evidence type="ECO:0000313" key="3">
    <source>
        <dbReference type="Proteomes" id="UP000321103"/>
    </source>
</evidence>
<accession>A0A512II92</accession>
<name>A0A512II92_9MICC</name>
<dbReference type="EMBL" id="BJZS01000124">
    <property type="protein sequence ID" value="GEO97391.1"/>
    <property type="molecule type" value="Genomic_DNA"/>
</dbReference>
<feature type="region of interest" description="Disordered" evidence="1">
    <location>
        <begin position="82"/>
        <end position="111"/>
    </location>
</feature>
<evidence type="ECO:0000313" key="2">
    <source>
        <dbReference type="EMBL" id="GEO97391.1"/>
    </source>
</evidence>
<reference evidence="2 3" key="1">
    <citation type="submission" date="2019-07" db="EMBL/GenBank/DDBJ databases">
        <title>Whole genome shotgun sequence of Kocuria turfanensis NBRC 107627.</title>
        <authorList>
            <person name="Hosoyama A."/>
            <person name="Uohara A."/>
            <person name="Ohji S."/>
            <person name="Ichikawa N."/>
        </authorList>
    </citation>
    <scope>NUCLEOTIDE SEQUENCE [LARGE SCALE GENOMIC DNA]</scope>
    <source>
        <strain evidence="2 3">NBRC 107627</strain>
    </source>
</reference>
<organism evidence="2 3">
    <name type="scientific">Kocuria turfanensis</name>
    <dbReference type="NCBI Taxonomy" id="388357"/>
    <lineage>
        <taxon>Bacteria</taxon>
        <taxon>Bacillati</taxon>
        <taxon>Actinomycetota</taxon>
        <taxon>Actinomycetes</taxon>
        <taxon>Micrococcales</taxon>
        <taxon>Micrococcaceae</taxon>
        <taxon>Kocuria</taxon>
    </lineage>
</organism>
<dbReference type="AlphaFoldDB" id="A0A512II92"/>
<comment type="caution">
    <text evidence="2">The sequence shown here is derived from an EMBL/GenBank/DDBJ whole genome shotgun (WGS) entry which is preliminary data.</text>
</comment>
<evidence type="ECO:0000256" key="1">
    <source>
        <dbReference type="SAM" id="MobiDB-lite"/>
    </source>
</evidence>
<dbReference type="Proteomes" id="UP000321103">
    <property type="component" value="Unassembled WGS sequence"/>
</dbReference>
<gene>
    <name evidence="2" type="ORF">KTU01_35140</name>
</gene>
<protein>
    <submittedName>
        <fullName evidence="2">Uncharacterized protein</fullName>
    </submittedName>
</protein>